<dbReference type="Proteomes" id="UP000001062">
    <property type="component" value="Chromosome"/>
</dbReference>
<gene>
    <name evidence="3" type="ordered locus">Marme_0274</name>
</gene>
<dbReference type="HOGENOM" id="CLU_1228707_0_0_6"/>
<keyword evidence="1" id="KW-0732">Signal</keyword>
<evidence type="ECO:0000313" key="3">
    <source>
        <dbReference type="EMBL" id="ADZ89577.1"/>
    </source>
</evidence>
<protein>
    <submittedName>
        <fullName evidence="3">Major outer membrane protein (MOMP), LipL32 lipoprotein</fullName>
    </submittedName>
</protein>
<dbReference type="Pfam" id="PF12103">
    <property type="entry name" value="Lipl32"/>
    <property type="match status" value="1"/>
</dbReference>
<evidence type="ECO:0000313" key="4">
    <source>
        <dbReference type="Proteomes" id="UP000001062"/>
    </source>
</evidence>
<feature type="domain" description="Surface lipoprotein of Spirochaetales order" evidence="2">
    <location>
        <begin position="39"/>
        <end position="211"/>
    </location>
</feature>
<dbReference type="AlphaFoldDB" id="F2JX58"/>
<evidence type="ECO:0000256" key="1">
    <source>
        <dbReference type="SAM" id="SignalP"/>
    </source>
</evidence>
<evidence type="ECO:0000259" key="2">
    <source>
        <dbReference type="Pfam" id="PF12103"/>
    </source>
</evidence>
<dbReference type="KEGG" id="mme:Marme_0274"/>
<dbReference type="RefSeq" id="WP_013659483.1">
    <property type="nucleotide sequence ID" value="NC_015276.1"/>
</dbReference>
<proteinExistence type="predicted"/>
<accession>F2JX58</accession>
<feature type="signal peptide" evidence="1">
    <location>
        <begin position="1"/>
        <end position="17"/>
    </location>
</feature>
<dbReference type="InterPro" id="IPR021962">
    <property type="entry name" value="Lipl32"/>
</dbReference>
<dbReference type="OrthoDB" id="1122918at2"/>
<dbReference type="EMBL" id="CP002583">
    <property type="protein sequence ID" value="ADZ89577.1"/>
    <property type="molecule type" value="Genomic_DNA"/>
</dbReference>
<reference evidence="3 4" key="1">
    <citation type="journal article" date="2012" name="Stand. Genomic Sci.">
        <title>Complete genome sequence of the melanogenic marine bacterium Marinomonas mediterranea type strain (MMB-1(T)).</title>
        <authorList>
            <person name="Lucas-Elio P."/>
            <person name="Goodwin L."/>
            <person name="Woyke T."/>
            <person name="Pitluck S."/>
            <person name="Nolan M."/>
            <person name="Kyrpides N.C."/>
            <person name="Detter J.C."/>
            <person name="Copeland A."/>
            <person name="Teshima H."/>
            <person name="Bruce D."/>
            <person name="Detter C."/>
            <person name="Tapia R."/>
            <person name="Han S."/>
            <person name="Land M.L."/>
            <person name="Ivanova N."/>
            <person name="Mikhailova N."/>
            <person name="Johnston A.W."/>
            <person name="Sanchez-Amat A."/>
        </authorList>
    </citation>
    <scope>NUCLEOTIDE SEQUENCE [LARGE SCALE GENOMIC DNA]</scope>
    <source>
        <strain evidence="4">ATCC 700492 / JCM 21426 / NBRC 103028 / MMB-1</strain>
    </source>
</reference>
<dbReference type="PROSITE" id="PS51257">
    <property type="entry name" value="PROKAR_LIPOPROTEIN"/>
    <property type="match status" value="1"/>
</dbReference>
<feature type="chain" id="PRO_5003279300" evidence="1">
    <location>
        <begin position="18"/>
        <end position="225"/>
    </location>
</feature>
<organism evidence="3 4">
    <name type="scientific">Marinomonas mediterranea (strain ATCC 700492 / JCM 21426 / NBRC 103028 / MMB-1)</name>
    <dbReference type="NCBI Taxonomy" id="717774"/>
    <lineage>
        <taxon>Bacteria</taxon>
        <taxon>Pseudomonadati</taxon>
        <taxon>Pseudomonadota</taxon>
        <taxon>Gammaproteobacteria</taxon>
        <taxon>Oceanospirillales</taxon>
        <taxon>Oceanospirillaceae</taxon>
        <taxon>Marinomonas</taxon>
    </lineage>
</organism>
<sequence precursor="true">MKFSRLVLPCVAVAALAGCSATTPHLKSSVSRGMAGIEARVPYTNYTNYFGYIDSSVKPDGKYKNKDAYYLYVWVPAAVDEIGVSMISPSTSAPSDSDFVHSNFNVGMKNDASKFFDTYLLLDRLNIVDSAKIKNGGKVLQNLGRDDDSSELPANPKGLHFNSLLRKVSSMTNPSEALVRGVYRISFTSFRSSIEGSFEATVGTNVPGVKIAPSLTELHNLVNAN</sequence>
<name>F2JX58_MARM1</name>
<dbReference type="eggNOG" id="ENOG502Z81K">
    <property type="taxonomic scope" value="Bacteria"/>
</dbReference>
<keyword evidence="4" id="KW-1185">Reference proteome</keyword>
<dbReference type="PATRIC" id="fig|717774.3.peg.281"/>
<keyword evidence="3" id="KW-0449">Lipoprotein</keyword>